<evidence type="ECO:0000313" key="2">
    <source>
        <dbReference type="EMBL" id="SCX40089.1"/>
    </source>
</evidence>
<gene>
    <name evidence="2" type="ORF">SAMN03159343_0878</name>
</gene>
<dbReference type="STRING" id="1960309.SAMN03159343_0878"/>
<dbReference type="InterPro" id="IPR023210">
    <property type="entry name" value="NADP_OxRdtase_dom"/>
</dbReference>
<dbReference type="OrthoDB" id="9768851at2"/>
<dbReference type="SUPFAM" id="SSF51430">
    <property type="entry name" value="NAD(P)-linked oxidoreductase"/>
    <property type="match status" value="1"/>
</dbReference>
<organism evidence="2 3">
    <name type="scientific">Klenkia marina</name>
    <dbReference type="NCBI Taxonomy" id="1960309"/>
    <lineage>
        <taxon>Bacteria</taxon>
        <taxon>Bacillati</taxon>
        <taxon>Actinomycetota</taxon>
        <taxon>Actinomycetes</taxon>
        <taxon>Geodermatophilales</taxon>
        <taxon>Geodermatophilaceae</taxon>
        <taxon>Klenkia</taxon>
    </lineage>
</organism>
<keyword evidence="3" id="KW-1185">Reference proteome</keyword>
<dbReference type="RefSeq" id="WP_092799920.1">
    <property type="nucleotide sequence ID" value="NZ_FMUH01000001.1"/>
</dbReference>
<dbReference type="PANTHER" id="PTHR42686">
    <property type="entry name" value="GH17980P-RELATED"/>
    <property type="match status" value="1"/>
</dbReference>
<evidence type="ECO:0000259" key="1">
    <source>
        <dbReference type="Pfam" id="PF00248"/>
    </source>
</evidence>
<feature type="domain" description="NADP-dependent oxidoreductase" evidence="1">
    <location>
        <begin position="14"/>
        <end position="178"/>
    </location>
</feature>
<name>A0A1G4XFV5_9ACTN</name>
<sequence>MTGTPAQADSPTVVAGTAHLFGLVAGDDPSRALLQEAWDAGVRRFDTAPSYGGGRTEEEVGAFLEGRQGVDVVATKVGLAPALGTRGGGRQLVRVARAVLPEAVTRRLRRASQERSRGRFDPDAVQESLARSLRRLSGRVDRYLLHEVQPDEVTPALVAVLRRAVEAGDVGAVGVATQVSATAAAVERGEGLFTVAQYAVGPADSSVGPLPGVTTRVGHGLLGAGGAALRTTADRLAADPAVAERWRAAVAGTAYDGEGGLARALLGRFPEGVDEVLLATSRPGRLASAVAAVAAGPPPPAVRDALTALARPAG</sequence>
<dbReference type="AlphaFoldDB" id="A0A1G4XFV5"/>
<dbReference type="Proteomes" id="UP000198981">
    <property type="component" value="Unassembled WGS sequence"/>
</dbReference>
<dbReference type="Pfam" id="PF00248">
    <property type="entry name" value="Aldo_ket_red"/>
    <property type="match status" value="1"/>
</dbReference>
<dbReference type="Gene3D" id="3.20.20.100">
    <property type="entry name" value="NADP-dependent oxidoreductase domain"/>
    <property type="match status" value="1"/>
</dbReference>
<accession>A0A1G4XFV5</accession>
<proteinExistence type="predicted"/>
<dbReference type="EMBL" id="FMUH01000001">
    <property type="protein sequence ID" value="SCX40089.1"/>
    <property type="molecule type" value="Genomic_DNA"/>
</dbReference>
<dbReference type="InterPro" id="IPR036812">
    <property type="entry name" value="NAD(P)_OxRdtase_dom_sf"/>
</dbReference>
<dbReference type="GO" id="GO:0005829">
    <property type="term" value="C:cytosol"/>
    <property type="evidence" value="ECO:0007669"/>
    <property type="project" value="TreeGrafter"/>
</dbReference>
<dbReference type="GO" id="GO:0016491">
    <property type="term" value="F:oxidoreductase activity"/>
    <property type="evidence" value="ECO:0007669"/>
    <property type="project" value="InterPro"/>
</dbReference>
<dbReference type="PANTHER" id="PTHR42686:SF1">
    <property type="entry name" value="GH17980P-RELATED"/>
    <property type="match status" value="1"/>
</dbReference>
<evidence type="ECO:0000313" key="3">
    <source>
        <dbReference type="Proteomes" id="UP000198981"/>
    </source>
</evidence>
<protein>
    <submittedName>
        <fullName evidence="2">Aldo/keto reductase family protein</fullName>
    </submittedName>
</protein>
<dbReference type="CDD" id="cd06660">
    <property type="entry name" value="AKR_SF"/>
    <property type="match status" value="1"/>
</dbReference>
<dbReference type="InterPro" id="IPR020471">
    <property type="entry name" value="AKR"/>
</dbReference>
<reference evidence="3" key="1">
    <citation type="submission" date="2016-10" db="EMBL/GenBank/DDBJ databases">
        <authorList>
            <person name="Varghese N."/>
            <person name="Submissions S."/>
        </authorList>
    </citation>
    <scope>NUCLEOTIDE SEQUENCE [LARGE SCALE GENOMIC DNA]</scope>
    <source>
        <strain evidence="3">DSM 45722</strain>
    </source>
</reference>